<dbReference type="PANTHER" id="PTHR32208">
    <property type="entry name" value="SECRETED PROTEIN-RELATED"/>
    <property type="match status" value="1"/>
</dbReference>
<sequence length="143" mass="15102">MLQVWTPPYLLNGKPRPTIENAPKTLSYNKTFSFGFSGVSAVDRVVINRVISATHGNHFDQRQVVLDCSPGSSSTIACAGPPNSSVAPPGQYMLFAVASGVPSVAPYVSLQTKAFDIKSDLVDHLGLEGVKHLADEALGGFTG</sequence>
<dbReference type="Proteomes" id="UP001314263">
    <property type="component" value="Unassembled WGS sequence"/>
</dbReference>
<dbReference type="SUPFAM" id="SSF81296">
    <property type="entry name" value="E set domains"/>
    <property type="match status" value="1"/>
</dbReference>
<organism evidence="2 3">
    <name type="scientific">Coccomyxa viridis</name>
    <dbReference type="NCBI Taxonomy" id="1274662"/>
    <lineage>
        <taxon>Eukaryota</taxon>
        <taxon>Viridiplantae</taxon>
        <taxon>Chlorophyta</taxon>
        <taxon>core chlorophytes</taxon>
        <taxon>Trebouxiophyceae</taxon>
        <taxon>Trebouxiophyceae incertae sedis</taxon>
        <taxon>Coccomyxaceae</taxon>
        <taxon>Coccomyxa</taxon>
    </lineage>
</organism>
<evidence type="ECO:0000259" key="1">
    <source>
        <dbReference type="Pfam" id="PF09118"/>
    </source>
</evidence>
<evidence type="ECO:0000313" key="2">
    <source>
        <dbReference type="EMBL" id="CAK0787440.1"/>
    </source>
</evidence>
<name>A0AAV1IMG7_9CHLO</name>
<dbReference type="EMBL" id="CAUYUE010000017">
    <property type="protein sequence ID" value="CAK0787440.1"/>
    <property type="molecule type" value="Genomic_DNA"/>
</dbReference>
<dbReference type="Gene3D" id="2.60.40.10">
    <property type="entry name" value="Immunoglobulins"/>
    <property type="match status" value="1"/>
</dbReference>
<accession>A0AAV1IMG7</accession>
<dbReference type="InterPro" id="IPR014756">
    <property type="entry name" value="Ig_E-set"/>
</dbReference>
<comment type="caution">
    <text evidence="2">The sequence shown here is derived from an EMBL/GenBank/DDBJ whole genome shotgun (WGS) entry which is preliminary data.</text>
</comment>
<reference evidence="2 3" key="1">
    <citation type="submission" date="2023-10" db="EMBL/GenBank/DDBJ databases">
        <authorList>
            <person name="Maclean D."/>
            <person name="Macfadyen A."/>
        </authorList>
    </citation>
    <scope>NUCLEOTIDE SEQUENCE [LARGE SCALE GENOMIC DNA]</scope>
</reference>
<proteinExistence type="predicted"/>
<dbReference type="InterPro" id="IPR013783">
    <property type="entry name" value="Ig-like_fold"/>
</dbReference>
<dbReference type="InterPro" id="IPR015202">
    <property type="entry name" value="GO-like_E_set"/>
</dbReference>
<evidence type="ECO:0000313" key="3">
    <source>
        <dbReference type="Proteomes" id="UP001314263"/>
    </source>
</evidence>
<dbReference type="CDD" id="cd02851">
    <property type="entry name" value="E_set_GO_C"/>
    <property type="match status" value="1"/>
</dbReference>
<gene>
    <name evidence="2" type="ORF">CVIRNUC_010660</name>
</gene>
<feature type="domain" description="Galactose oxidase-like Early set" evidence="1">
    <location>
        <begin position="16"/>
        <end position="109"/>
    </location>
</feature>
<protein>
    <recommendedName>
        <fullName evidence="1">Galactose oxidase-like Early set domain-containing protein</fullName>
    </recommendedName>
</protein>
<dbReference type="AlphaFoldDB" id="A0AAV1IMG7"/>
<dbReference type="PANTHER" id="PTHR32208:SF21">
    <property type="entry name" value="LOW QUALITY PROTEIN: ALDEHYDE OXIDASE GLOX-LIKE"/>
    <property type="match status" value="1"/>
</dbReference>
<keyword evidence="3" id="KW-1185">Reference proteome</keyword>
<dbReference type="Pfam" id="PF09118">
    <property type="entry name" value="GO-like_E_set"/>
    <property type="match status" value="1"/>
</dbReference>